<evidence type="ECO:0000313" key="2">
    <source>
        <dbReference type="Proteomes" id="UP000224898"/>
    </source>
</evidence>
<dbReference type="RefSeq" id="YP_009831779.1">
    <property type="nucleotide sequence ID" value="NC_048650.1"/>
</dbReference>
<proteinExistence type="predicted"/>
<organism evidence="1 2">
    <name type="scientific">Streptomyces phage BRock</name>
    <dbReference type="NCBI Taxonomy" id="1913591"/>
    <lineage>
        <taxon>Viruses</taxon>
        <taxon>Duplodnaviria</taxon>
        <taxon>Heunggongvirae</taxon>
        <taxon>Uroviricota</taxon>
        <taxon>Caudoviricetes</taxon>
        <taxon>Borockvirus</taxon>
        <taxon>Borockvirus brock</taxon>
    </lineage>
</organism>
<accession>A0A1J0GVW5</accession>
<evidence type="ECO:0000313" key="1">
    <source>
        <dbReference type="EMBL" id="APC46316.2"/>
    </source>
</evidence>
<sequence>MIYAVVELGGKIGLQEEIYDAINAGDWYSEPLAALATADQYNQYMIDRISEEAYVNGDFTLLGVVKLGDEGLVTSHSN</sequence>
<dbReference type="GeneID" id="55601468"/>
<keyword evidence="2" id="KW-1185">Reference proteome</keyword>
<name>A0A1J0GVW5_9CAUD</name>
<dbReference type="Proteomes" id="UP000224898">
    <property type="component" value="Segment"/>
</dbReference>
<reference evidence="1 2" key="1">
    <citation type="submission" date="2016-09" db="EMBL/GenBank/DDBJ databases">
        <title>Complete Genome Sequence of Streptomyces 5a phage BRock.</title>
        <authorList>
            <person name="Crossman A."/>
            <person name="Baron S."/>
            <person name="Jamdagni P."/>
            <person name="Khatri P."/>
            <person name="Sharma D."/>
            <person name="Pandey M."/>
            <person name="Goyal S."/>
            <person name="Kumar S."/>
            <person name="Phogat A."/>
            <person name="Chawla G."/>
            <person name="Pasricha M."/>
            <person name="Gupta K."/>
            <person name="Bazzad D."/>
            <person name="Aggarwal V."/>
            <person name="Poughat A."/>
            <person name="Singh K."/>
            <person name="Rana P."/>
            <person name="Gautam R."/>
            <person name="Sharma V."/>
            <person name="Tyagi D."/>
            <person name="Shahi A."/>
            <person name="Jangra N."/>
            <person name="Malik M."/>
            <person name="Sidhu P.K."/>
            <person name="Malik S."/>
            <person name="Ghalyan Y."/>
            <person name="Sharma S.S."/>
            <person name="Malik A."/>
            <person name="Chuttani R."/>
            <person name="Bamal N."/>
            <person name="Bhadula D."/>
            <person name="Batra A."/>
            <person name="Temple L."/>
            <person name="Nehra K."/>
        </authorList>
    </citation>
    <scope>NUCLEOTIDE SEQUENCE [LARGE SCALE GENOMIC DNA]</scope>
</reference>
<dbReference type="EMBL" id="KX925554">
    <property type="protein sequence ID" value="APC46316.2"/>
    <property type="molecule type" value="Genomic_DNA"/>
</dbReference>
<dbReference type="KEGG" id="vg:55601468"/>
<protein>
    <submittedName>
        <fullName evidence="1">Uncharacterized protein</fullName>
    </submittedName>
</protein>